<feature type="transmembrane region" description="Helical" evidence="2">
    <location>
        <begin position="1047"/>
        <end position="1065"/>
    </location>
</feature>
<keyword evidence="2" id="KW-1133">Transmembrane helix</keyword>
<feature type="transmembrane region" description="Helical" evidence="2">
    <location>
        <begin position="892"/>
        <end position="912"/>
    </location>
</feature>
<dbReference type="EMBL" id="LR026964">
    <property type="protein sequence ID" value="VBB73307.1"/>
    <property type="molecule type" value="Genomic_DNA"/>
</dbReference>
<accession>A0ABY6RY57</accession>
<feature type="compositionally biased region" description="Low complexity" evidence="1">
    <location>
        <begin position="780"/>
        <end position="798"/>
    </location>
</feature>
<protein>
    <submittedName>
        <fullName evidence="3">Uncharacterized protein</fullName>
    </submittedName>
</protein>
<evidence type="ECO:0000256" key="1">
    <source>
        <dbReference type="SAM" id="MobiDB-lite"/>
    </source>
</evidence>
<feature type="transmembrane region" description="Helical" evidence="2">
    <location>
        <begin position="683"/>
        <end position="705"/>
    </location>
</feature>
<reference evidence="3" key="1">
    <citation type="submission" date="2018-02" db="EMBL/GenBank/DDBJ databases">
        <authorList>
            <person name="Silar P."/>
        </authorList>
    </citation>
    <scope>NUCLEOTIDE SEQUENCE [LARGE SCALE GENOMIC DNA]</scope>
    <source>
        <strain evidence="3">T</strain>
    </source>
</reference>
<organism evidence="3 4">
    <name type="scientific">Podospora comata</name>
    <dbReference type="NCBI Taxonomy" id="48703"/>
    <lineage>
        <taxon>Eukaryota</taxon>
        <taxon>Fungi</taxon>
        <taxon>Dikarya</taxon>
        <taxon>Ascomycota</taxon>
        <taxon>Pezizomycotina</taxon>
        <taxon>Sordariomycetes</taxon>
        <taxon>Sordariomycetidae</taxon>
        <taxon>Sordariales</taxon>
        <taxon>Podosporaceae</taxon>
        <taxon>Podospora</taxon>
    </lineage>
</organism>
<dbReference type="InterPro" id="IPR021840">
    <property type="entry name" value="DUF3433"/>
</dbReference>
<feature type="compositionally biased region" description="Low complexity" evidence="1">
    <location>
        <begin position="105"/>
        <end position="129"/>
    </location>
</feature>
<feature type="compositionally biased region" description="Basic and acidic residues" evidence="1">
    <location>
        <begin position="839"/>
        <end position="871"/>
    </location>
</feature>
<feature type="transmembrane region" description="Helical" evidence="2">
    <location>
        <begin position="932"/>
        <end position="953"/>
    </location>
</feature>
<sequence>MSRILKAPFKALWTRSPPSNDTQSQQPDEDLRNTKPLVLRTPFLIAIGLYIIGLIVALEYGFRTITIAENRLPVLNEYGYEDGTGAYGPFLAPRLYKARAEEDSSQLSTTTGFSSTGTPSATSTAPPVFTSFPQNTSSSVFTPGPILISTSTSTSTSTATLGWDALPTEAMEFGERIGYPVIHVPTNGTLSPNRTSPYGIQRRVPPKDKYGQIAGYRIKLSFWHVAYWKSSRPGDIPYVRTPVKFISSINFFPLDKATESDCTIICDGPAFVFLEPSCWSEWSRVATAQRDMRALNPSIMVEYNEFSFDGARPCAKVAPDIVETRPVTATLFNPLPSVTTTELIYEDVVVTGPGQGSYVPSTYTLSDIDGKPTTTVTTPVWVPAETAVYTTTVMTLTDSNGRPTATITGQGKSLANQPRTLFDDKGKPTATVIVNGGRWVWRTRTMTGGHGTTPIATITAFATLKFVTVTGYDDKGVLKTVTGKFPLVPKTITMRDSNGVPTATVTTQVPTTYDLGVTITDSNGRPVATVWSKDDAGIFRAWDDDSDGNPATLDTVSWGAYLLASFLPIIITLPLTILAQIIDSHVKALLPLKAMSRRSDGSSAEDSLFLTTGGIKGFFTSWRLLFHSREPGLLLSQMLILVSSATASFATEAIGFKLHGGCTIDSFAGCFMEIAIFRAPGRLVQVFLSLSLAVVVFLIFAMWNWHRNCGSDMRSIAGVAALLTEQTTRDTIHKAKVNITDKYVEREKMIKELSDHRFALRQVAQAPLLPPSPRHSPTATSISSETSLGLSSSQSSSQKKYGPYCTVRHLTNRSNTNRPHLALVTLPNEGQKQPGASKKTSDKKTSDKKTSDKKTSDKKTSDKKTSDKKTSEEVSSPITKKLFSLNPVAQDYIAQVLFLLTIIGFLIMILYYELTSFPDSAFEIFMNSQNLGVRALFAGLGFIISLFWDSYFFNIATREPYRLLSRHPRLLQTDGTRRSNRFFTAPPPLHVFQALTPSSVFYSFQDRSFIVPVVAAVTVLSKLTPPLLSNIPFVPWLTWETHQACAWSVVGTLVLMILVLGWNLVAVRYPYMPVNPGGDGMGLVGWVYYLCDSNVRAELGEVYSRRQEVENGGGVWGWWKGRGQGGEKTEGSEGERGRYVTFGEVAEAQTGGVRVGIGEYGVGKG</sequence>
<feature type="region of interest" description="Disordered" evidence="1">
    <location>
        <begin position="13"/>
        <end position="33"/>
    </location>
</feature>
<dbReference type="PANTHER" id="PTHR37544:SF3">
    <property type="entry name" value="SPRAY"/>
    <property type="match status" value="1"/>
</dbReference>
<evidence type="ECO:0000313" key="3">
    <source>
        <dbReference type="EMBL" id="VBB73307.1"/>
    </source>
</evidence>
<feature type="region of interest" description="Disordered" evidence="1">
    <location>
        <begin position="102"/>
        <end position="129"/>
    </location>
</feature>
<feature type="compositionally biased region" description="Polar residues" evidence="1">
    <location>
        <begin position="16"/>
        <end position="26"/>
    </location>
</feature>
<keyword evidence="4" id="KW-1185">Reference proteome</keyword>
<name>A0ABY6RY57_PODCO</name>
<dbReference type="PANTHER" id="PTHR37544">
    <property type="entry name" value="SPRAY-RELATED"/>
    <property type="match status" value="1"/>
</dbReference>
<dbReference type="Proteomes" id="UP000280685">
    <property type="component" value="Chromosome 1"/>
</dbReference>
<feature type="region of interest" description="Disordered" evidence="1">
    <location>
        <begin position="824"/>
        <end position="871"/>
    </location>
</feature>
<feature type="transmembrane region" description="Helical" evidence="2">
    <location>
        <begin position="1009"/>
        <end position="1027"/>
    </location>
</feature>
<proteinExistence type="predicted"/>
<keyword evidence="2" id="KW-0472">Membrane</keyword>
<gene>
    <name evidence="3" type="ORF">PODCO_117490</name>
</gene>
<dbReference type="Pfam" id="PF11915">
    <property type="entry name" value="DUF3433"/>
    <property type="match status" value="2"/>
</dbReference>
<evidence type="ECO:0000256" key="2">
    <source>
        <dbReference type="SAM" id="Phobius"/>
    </source>
</evidence>
<keyword evidence="2" id="KW-0812">Transmembrane</keyword>
<evidence type="ECO:0000313" key="4">
    <source>
        <dbReference type="Proteomes" id="UP000280685"/>
    </source>
</evidence>
<feature type="transmembrane region" description="Helical" evidence="2">
    <location>
        <begin position="42"/>
        <end position="62"/>
    </location>
</feature>
<feature type="region of interest" description="Disordered" evidence="1">
    <location>
        <begin position="765"/>
        <end position="801"/>
    </location>
</feature>